<feature type="non-terminal residue" evidence="3">
    <location>
        <position position="1"/>
    </location>
</feature>
<evidence type="ECO:0000256" key="1">
    <source>
        <dbReference type="ARBA" id="ARBA00023157"/>
    </source>
</evidence>
<evidence type="ECO:0000259" key="2">
    <source>
        <dbReference type="PROSITE" id="PS51406"/>
    </source>
</evidence>
<dbReference type="SUPFAM" id="SSF56496">
    <property type="entry name" value="Fibrinogen C-terminal domain-like"/>
    <property type="match status" value="2"/>
</dbReference>
<dbReference type="InterPro" id="IPR050373">
    <property type="entry name" value="Fibrinogen_C-term_domain"/>
</dbReference>
<dbReference type="AlphaFoldDB" id="A0AAU9WI79"/>
<sequence>FILAFRNCADIFKSGQKRDGVYVIKPDNQSAFDVFCDQTTAGGGWTVFQKRIDGSVDFNLNWSDYKHGFGNLSGEFWLGLDRIHRLTLDNNSMLRVDMEDFEGGSAYAEYSFFGVRSEHDKYQLILGSYNTAGTAGDSFSHHHGWPFTTPDKDNDFNPSVNCAIKYHGGWWFKWCRRAFLNGPYIRGPNSYFGEGFIWEVFKDFHDEFRNIVFKQPIPNKILKNHLIKTEDVPNEGSCRVLCYMDPDCVSINLGPFIQGKHICQLNNATDKSLANEHAFRNCADIFKSGQKRDGVYVIKPDDRSAFDVFCDQTTAGGGWTVFQKRIDGSVDFNLNWSDYKHGFGSLSGEFWLGLERIHRLTSDNNSMLRVDMEDFEGGSAYAEYSSFGVKSEHDKYQLILGSYYTAGTAGDSFSYHNGWPFSTPDEENDFKPTGNCALEYHGGWWFKWCHKAFLNGPYIHGPNPDHGEGNIWEHFRGVRYSLKSSQMKIRPQDF</sequence>
<dbReference type="InterPro" id="IPR014716">
    <property type="entry name" value="Fibrinogen_a/b/g_C_1"/>
</dbReference>
<dbReference type="NCBIfam" id="NF040941">
    <property type="entry name" value="GGGWT_bact"/>
    <property type="match status" value="2"/>
</dbReference>
<feature type="domain" description="Fibrinogen C-terminal" evidence="2">
    <location>
        <begin position="1"/>
        <end position="219"/>
    </location>
</feature>
<organism evidence="3 4">
    <name type="scientific">Pocillopora meandrina</name>
    <dbReference type="NCBI Taxonomy" id="46732"/>
    <lineage>
        <taxon>Eukaryota</taxon>
        <taxon>Metazoa</taxon>
        <taxon>Cnidaria</taxon>
        <taxon>Anthozoa</taxon>
        <taxon>Hexacorallia</taxon>
        <taxon>Scleractinia</taxon>
        <taxon>Astrocoeniina</taxon>
        <taxon>Pocilloporidae</taxon>
        <taxon>Pocillopora</taxon>
    </lineage>
</organism>
<dbReference type="PANTHER" id="PTHR19143:SF458">
    <property type="entry name" value="FIBRINOGEN C-TERMINAL DOMAIN-CONTAINING PROTEIN-RELATED"/>
    <property type="match status" value="1"/>
</dbReference>
<keyword evidence="1" id="KW-1015">Disulfide bond</keyword>
<dbReference type="InterPro" id="IPR020837">
    <property type="entry name" value="Fibrinogen_CS"/>
</dbReference>
<feature type="domain" description="Fibrinogen C-terminal" evidence="2">
    <location>
        <begin position="273"/>
        <end position="493"/>
    </location>
</feature>
<dbReference type="PROSITE" id="PS51406">
    <property type="entry name" value="FIBRINOGEN_C_2"/>
    <property type="match status" value="2"/>
</dbReference>
<dbReference type="PROSITE" id="PS00514">
    <property type="entry name" value="FIBRINOGEN_C_1"/>
    <property type="match status" value="2"/>
</dbReference>
<dbReference type="SMART" id="SM00186">
    <property type="entry name" value="FBG"/>
    <property type="match status" value="2"/>
</dbReference>
<dbReference type="EMBL" id="CALNXJ010000013">
    <property type="protein sequence ID" value="CAH3112144.1"/>
    <property type="molecule type" value="Genomic_DNA"/>
</dbReference>
<name>A0AAU9WI79_9CNID</name>
<dbReference type="Gene3D" id="3.90.215.10">
    <property type="entry name" value="Gamma Fibrinogen, chain A, domain 1"/>
    <property type="match status" value="2"/>
</dbReference>
<dbReference type="GO" id="GO:0005615">
    <property type="term" value="C:extracellular space"/>
    <property type="evidence" value="ECO:0007669"/>
    <property type="project" value="TreeGrafter"/>
</dbReference>
<gene>
    <name evidence="3" type="ORF">PMEA_00004973</name>
</gene>
<dbReference type="PANTHER" id="PTHR19143">
    <property type="entry name" value="FIBRINOGEN/TENASCIN/ANGIOPOEITIN"/>
    <property type="match status" value="1"/>
</dbReference>
<reference evidence="3 4" key="1">
    <citation type="submission" date="2022-05" db="EMBL/GenBank/DDBJ databases">
        <authorList>
            <consortium name="Genoscope - CEA"/>
            <person name="William W."/>
        </authorList>
    </citation>
    <scope>NUCLEOTIDE SEQUENCE [LARGE SCALE GENOMIC DNA]</scope>
</reference>
<evidence type="ECO:0000313" key="3">
    <source>
        <dbReference type="EMBL" id="CAH3112144.1"/>
    </source>
</evidence>
<dbReference type="Pfam" id="PF00147">
    <property type="entry name" value="Fibrinogen_C"/>
    <property type="match status" value="2"/>
</dbReference>
<dbReference type="InterPro" id="IPR002181">
    <property type="entry name" value="Fibrinogen_a/b/g_C_dom"/>
</dbReference>
<accession>A0AAU9WI79</accession>
<dbReference type="Proteomes" id="UP001159428">
    <property type="component" value="Unassembled WGS sequence"/>
</dbReference>
<dbReference type="CDD" id="cd00087">
    <property type="entry name" value="FReD"/>
    <property type="match status" value="2"/>
</dbReference>
<keyword evidence="4" id="KW-1185">Reference proteome</keyword>
<evidence type="ECO:0000313" key="4">
    <source>
        <dbReference type="Proteomes" id="UP001159428"/>
    </source>
</evidence>
<dbReference type="InterPro" id="IPR036056">
    <property type="entry name" value="Fibrinogen-like_C"/>
</dbReference>
<comment type="caution">
    <text evidence="3">The sequence shown here is derived from an EMBL/GenBank/DDBJ whole genome shotgun (WGS) entry which is preliminary data.</text>
</comment>
<dbReference type="FunFam" id="3.90.215.10:FF:000001">
    <property type="entry name" value="Tenascin isoform 1"/>
    <property type="match status" value="2"/>
</dbReference>
<protein>
    <recommendedName>
        <fullName evidence="2">Fibrinogen C-terminal domain-containing protein</fullName>
    </recommendedName>
</protein>
<proteinExistence type="predicted"/>